<dbReference type="EMBL" id="KL647570">
    <property type="protein sequence ID" value="KEY74412.1"/>
    <property type="molecule type" value="Genomic_DNA"/>
</dbReference>
<dbReference type="InterPro" id="IPR052895">
    <property type="entry name" value="HetReg/Transcr_Mod"/>
</dbReference>
<sequence length="768" mass="86836">MAAVDPARMYKYRHISRDHLETHLLTLHPGLYNDEIHIHLAKARLSVPDDELAEYEALSYAWGHPEMTHTVTVVDGDDDDCWPGGTLPITGSMDTALRCLRLRHRRRVLWIDALCINQSDVQERNHQVQWMDQVYRKARRVVIFLGAESDADTRAVAMLTSIGASLDVEGSSVIPWLQVINYPLYYHDSPLEEDYESSGGPATADRMTPRTLKGSAHFAMALVRLYSENGKAASLKLSEQRKQALSEYLEHDGVRATALRMNMAEVLSVIRLIQRPWFSRLWVIQEVRTMREPDEAILQYGARAAVSWEQFRKGIVALRSLRQVDLACQTTLMVMGIQMYLVNMCLVLCQREVPLSIREFLSLQNFHCADPRDRIYGVLSLLRDELGYSLAVDYTASVEAVFEDFQRRELRVRGPWLLPFCHLDANADTNPQRRWDAPSWVPNQRSAPTHLHEINWVPTSRFAVDLAFVSDRCLRVYGCRVATVRTVVTCPPLPERWSPDDGPSSVISWCRRVASDLCGEAHPPLQRGEDRQRRLSSKILGLCDIRGDYIEARTHMFKTPYDYGLRRRHMEALILSIFALPEGEPVDSSALASDLVRYLIALYISLRGAFGYSSRPIVFTTDADDVGYGPGSTRPGDQVCAILGCQTDLLLRPIAATRHNNDGQDETENINGRHIIVGPVSVANNIRSEKVLGPLPKHVYLAQNREGTKRTFVDSRTQAMIHDPRLVALGLGEAVEGLAGTQIRPGDFKVSVEQLRQRGVHLEPFFLE</sequence>
<feature type="domain" description="Heterokaryon incompatibility" evidence="1">
    <location>
        <begin position="55"/>
        <end position="158"/>
    </location>
</feature>
<dbReference type="AlphaFoldDB" id="A0A084BA33"/>
<proteinExistence type="predicted"/>
<name>A0A084BA33_STACB</name>
<gene>
    <name evidence="2" type="ORF">S7711_04454</name>
</gene>
<dbReference type="PANTHER" id="PTHR24148:SF64">
    <property type="entry name" value="HETEROKARYON INCOMPATIBILITY DOMAIN-CONTAINING PROTEIN"/>
    <property type="match status" value="1"/>
</dbReference>
<accession>A0A084BA33</accession>
<evidence type="ECO:0000259" key="1">
    <source>
        <dbReference type="Pfam" id="PF06985"/>
    </source>
</evidence>
<protein>
    <recommendedName>
        <fullName evidence="1">Heterokaryon incompatibility domain-containing protein</fullName>
    </recommendedName>
</protein>
<evidence type="ECO:0000313" key="2">
    <source>
        <dbReference type="EMBL" id="KEY74412.1"/>
    </source>
</evidence>
<reference evidence="2 3" key="1">
    <citation type="journal article" date="2014" name="BMC Genomics">
        <title>Comparative genome sequencing reveals chemotype-specific gene clusters in the toxigenic black mold Stachybotrys.</title>
        <authorList>
            <person name="Semeiks J."/>
            <person name="Borek D."/>
            <person name="Otwinowski Z."/>
            <person name="Grishin N.V."/>
        </authorList>
    </citation>
    <scope>NUCLEOTIDE SEQUENCE [LARGE SCALE GENOMIC DNA]</scope>
    <source>
        <strain evidence="3">CBS 109288 / IBT 7711</strain>
    </source>
</reference>
<dbReference type="InterPro" id="IPR010730">
    <property type="entry name" value="HET"/>
</dbReference>
<dbReference type="Proteomes" id="UP000028045">
    <property type="component" value="Unassembled WGS sequence"/>
</dbReference>
<organism evidence="2 3">
    <name type="scientific">Stachybotrys chartarum (strain CBS 109288 / IBT 7711)</name>
    <name type="common">Toxic black mold</name>
    <name type="synonym">Stilbospora chartarum</name>
    <dbReference type="NCBI Taxonomy" id="1280523"/>
    <lineage>
        <taxon>Eukaryota</taxon>
        <taxon>Fungi</taxon>
        <taxon>Dikarya</taxon>
        <taxon>Ascomycota</taxon>
        <taxon>Pezizomycotina</taxon>
        <taxon>Sordariomycetes</taxon>
        <taxon>Hypocreomycetidae</taxon>
        <taxon>Hypocreales</taxon>
        <taxon>Stachybotryaceae</taxon>
        <taxon>Stachybotrys</taxon>
    </lineage>
</organism>
<dbReference type="HOGENOM" id="CLU_004184_7_2_1"/>
<dbReference type="Pfam" id="PF06985">
    <property type="entry name" value="HET"/>
    <property type="match status" value="1"/>
</dbReference>
<evidence type="ECO:0000313" key="3">
    <source>
        <dbReference type="Proteomes" id="UP000028045"/>
    </source>
</evidence>
<dbReference type="OrthoDB" id="2504919at2759"/>
<dbReference type="PANTHER" id="PTHR24148">
    <property type="entry name" value="ANKYRIN REPEAT DOMAIN-CONTAINING PROTEIN 39 HOMOLOG-RELATED"/>
    <property type="match status" value="1"/>
</dbReference>
<keyword evidence="3" id="KW-1185">Reference proteome</keyword>